<dbReference type="AlphaFoldDB" id="A0A1C0AKV9"/>
<comment type="caution">
    <text evidence="1">The sequence shown here is derived from an EMBL/GenBank/DDBJ whole genome shotgun (WGS) entry which is preliminary data.</text>
</comment>
<reference evidence="2" key="1">
    <citation type="submission" date="2016-07" db="EMBL/GenBank/DDBJ databases">
        <authorList>
            <person name="Florea S."/>
            <person name="Webb J.S."/>
            <person name="Jaromczyk J."/>
            <person name="Schardl C.L."/>
        </authorList>
    </citation>
    <scope>NUCLEOTIDE SEQUENCE [LARGE SCALE GENOMIC DNA]</scope>
    <source>
        <strain evidence="2">IPBSL-7</strain>
    </source>
</reference>
<evidence type="ECO:0000313" key="1">
    <source>
        <dbReference type="EMBL" id="OCL33229.1"/>
    </source>
</evidence>
<protein>
    <submittedName>
        <fullName evidence="1">Uncharacterized protein</fullName>
    </submittedName>
</protein>
<evidence type="ECO:0000313" key="2">
    <source>
        <dbReference type="Proteomes" id="UP000093501"/>
    </source>
</evidence>
<dbReference type="RefSeq" id="WP_068751795.1">
    <property type="nucleotide sequence ID" value="NZ_LR214441.1"/>
</dbReference>
<proteinExistence type="predicted"/>
<name>A0A1C0AKV9_9ACTN</name>
<keyword evidence="2" id="KW-1185">Reference proteome</keyword>
<sequence length="306" mass="33685">MMAKIPQWRAAADPDDLREYDTFGPWILEVTDPADLPRRFHPWWPELEGARHLLKVPRPIDRAKIKPGMDLYESVIAVFPDTVRVLRAALGDSDVSSREASRRDVVATIMHTNLLVARWTLLLADGGAMEIEYNAVSHPTIAEVDRYVLSGGDGDATPPARAATPPAAQPRNHFFGSLVLALNSGAADRVQPVYVDEPGQPCLNERGRRRRSAGAMILASSRDLVIIDRTRAAEALFRRPNYGYNVTRVPFRRITSYEIRTPEATAPPSFGALVLRCDRAVITQAVLTPPDAVADLLAAHGVTSAR</sequence>
<organism evidence="1 2">
    <name type="scientific">Tessaracoccus lapidicaptus</name>
    <dbReference type="NCBI Taxonomy" id="1427523"/>
    <lineage>
        <taxon>Bacteria</taxon>
        <taxon>Bacillati</taxon>
        <taxon>Actinomycetota</taxon>
        <taxon>Actinomycetes</taxon>
        <taxon>Propionibacteriales</taxon>
        <taxon>Propionibacteriaceae</taxon>
        <taxon>Tessaracoccus</taxon>
    </lineage>
</organism>
<dbReference type="EMBL" id="MBQD01000022">
    <property type="protein sequence ID" value="OCL33229.1"/>
    <property type="molecule type" value="Genomic_DNA"/>
</dbReference>
<gene>
    <name evidence="1" type="ORF">BCR15_05180</name>
</gene>
<accession>A0A1C0AKV9</accession>
<dbReference type="Proteomes" id="UP000093501">
    <property type="component" value="Unassembled WGS sequence"/>
</dbReference>